<name>A0A5N7BVY4_PETAA</name>
<dbReference type="EMBL" id="ML735321">
    <property type="protein sequence ID" value="KAE8385986.1"/>
    <property type="molecule type" value="Genomic_DNA"/>
</dbReference>
<accession>A0A5N7BVY4</accession>
<evidence type="ECO:0000313" key="1">
    <source>
        <dbReference type="EMBL" id="KAE8385986.1"/>
    </source>
</evidence>
<sequence>MPHFQRLGGIGLRIARCKGWPEVDLGIDSLHQSESAVTQVIKTSELHPIFHKKSIRSAQRTLDVEFEKYDNFKPPQQGQPAVELTAKGLGSVILTIRLLAEILNKAPEEVKDLFRLACKTAASKRPFRLWGSSANSKCKTNSLKSNLTLAVWSPFDPAPRTLNVVGITPTLTF</sequence>
<dbReference type="OrthoDB" id="10565188at2759"/>
<dbReference type="Proteomes" id="UP000326877">
    <property type="component" value="Unassembled WGS sequence"/>
</dbReference>
<proteinExistence type="predicted"/>
<dbReference type="AlphaFoldDB" id="A0A5N7BVY4"/>
<gene>
    <name evidence="1" type="ORF">BDV23DRAFT_187716</name>
</gene>
<protein>
    <submittedName>
        <fullName evidence="1">Uncharacterized protein</fullName>
    </submittedName>
</protein>
<reference evidence="1" key="1">
    <citation type="submission" date="2019-04" db="EMBL/GenBank/DDBJ databases">
        <title>Friends and foes A comparative genomics studyof 23 Aspergillus species from section Flavi.</title>
        <authorList>
            <consortium name="DOE Joint Genome Institute"/>
            <person name="Kjaerbolling I."/>
            <person name="Vesth T."/>
            <person name="Frisvad J.C."/>
            <person name="Nybo J.L."/>
            <person name="Theobald S."/>
            <person name="Kildgaard S."/>
            <person name="Isbrandt T."/>
            <person name="Kuo A."/>
            <person name="Sato A."/>
            <person name="Lyhne E.K."/>
            <person name="Kogle M.E."/>
            <person name="Wiebenga A."/>
            <person name="Kun R.S."/>
            <person name="Lubbers R.J."/>
            <person name="Makela M.R."/>
            <person name="Barry K."/>
            <person name="Chovatia M."/>
            <person name="Clum A."/>
            <person name="Daum C."/>
            <person name="Haridas S."/>
            <person name="He G."/>
            <person name="LaButti K."/>
            <person name="Lipzen A."/>
            <person name="Mondo S."/>
            <person name="Riley R."/>
            <person name="Salamov A."/>
            <person name="Simmons B.A."/>
            <person name="Magnuson J.K."/>
            <person name="Henrissat B."/>
            <person name="Mortensen U.H."/>
            <person name="Larsen T.O."/>
            <person name="Devries R.P."/>
            <person name="Grigoriev I.V."/>
            <person name="Machida M."/>
            <person name="Baker S.E."/>
            <person name="Andersen M.R."/>
        </authorList>
    </citation>
    <scope>NUCLEOTIDE SEQUENCE [LARGE SCALE GENOMIC DNA]</scope>
    <source>
        <strain evidence="1">IBT 14317</strain>
    </source>
</reference>
<organism evidence="1">
    <name type="scientific">Petromyces alliaceus</name>
    <name type="common">Aspergillus alliaceus</name>
    <dbReference type="NCBI Taxonomy" id="209559"/>
    <lineage>
        <taxon>Eukaryota</taxon>
        <taxon>Fungi</taxon>
        <taxon>Dikarya</taxon>
        <taxon>Ascomycota</taxon>
        <taxon>Pezizomycotina</taxon>
        <taxon>Eurotiomycetes</taxon>
        <taxon>Eurotiomycetidae</taxon>
        <taxon>Eurotiales</taxon>
        <taxon>Aspergillaceae</taxon>
        <taxon>Aspergillus</taxon>
        <taxon>Aspergillus subgen. Circumdati</taxon>
    </lineage>
</organism>